<feature type="coiled-coil region" evidence="17">
    <location>
        <begin position="41"/>
        <end position="104"/>
    </location>
</feature>
<dbReference type="PRINTS" id="PR00981">
    <property type="entry name" value="TRNASYNTHSER"/>
</dbReference>
<dbReference type="GO" id="GO:0005524">
    <property type="term" value="F:ATP binding"/>
    <property type="evidence" value="ECO:0007669"/>
    <property type="project" value="UniProtKB-KW"/>
</dbReference>
<dbReference type="Gene3D" id="1.10.287.40">
    <property type="entry name" value="Serine-tRNA synthetase, tRNA binding domain"/>
    <property type="match status" value="1"/>
</dbReference>
<evidence type="ECO:0000256" key="5">
    <source>
        <dbReference type="ARBA" id="ARBA00022490"/>
    </source>
</evidence>
<evidence type="ECO:0000313" key="20">
    <source>
        <dbReference type="Proteomes" id="UP000228952"/>
    </source>
</evidence>
<evidence type="ECO:0000256" key="9">
    <source>
        <dbReference type="ARBA" id="ARBA00022917"/>
    </source>
</evidence>
<evidence type="ECO:0000256" key="17">
    <source>
        <dbReference type="SAM" id="Coils"/>
    </source>
</evidence>
<dbReference type="InterPro" id="IPR006195">
    <property type="entry name" value="aa-tRNA-synth_II"/>
</dbReference>
<feature type="site" description="Important for serine binding" evidence="15">
    <location>
        <position position="397"/>
    </location>
</feature>
<dbReference type="PANTHER" id="PTHR43697:SF1">
    <property type="entry name" value="SERINE--TRNA LIGASE"/>
    <property type="match status" value="1"/>
</dbReference>
<sequence>MLDLQYVIANPDAVKAAITNKRVRGVTVQDVDTIVSLASSVKTATTEVQNLRAKRNEHSEKVQKASAEERPAIIEEGKKLKEQIAELEKALNEQEEKLHTLMTFLPGIPSADTPIGPDETGNVVHHTWGEKPKFDFEPKNHVDLLTNLGLLDIERGVKVAGFRGYFLKGDAAMLEWAVLMYALEILRQKGFEIITPPILVKEFALFGNGQFPWGEQDVYQVKTAGVDETGKEISEPIYMAGTAEVPLMAMYSGETLDLSKGPMRLAGLSPCYRKEVGSYSKDLKGIYRIHEFLKVEQVILMEPDEAKADAILMEILQNAEDVIQGLGIPYQVLSMCTGDMGEPQHKKFDIESWMPGKGDYGETHSASNMADFQCRRHNIKVKLANGEKVVAYSLNNTAIALPRFLIALVENNQTKDGKINVPKPLQKYLGKEVIG</sequence>
<comment type="similarity">
    <text evidence="3">Belongs to the class-II aminoacyl-tRNA synthetase family. Type-1 seryl-tRNA synthetase subfamily.</text>
</comment>
<dbReference type="AlphaFoldDB" id="A0A2M7W244"/>
<keyword evidence="7" id="KW-0547">Nucleotide-binding</keyword>
<proteinExistence type="inferred from homology"/>
<evidence type="ECO:0000256" key="4">
    <source>
        <dbReference type="ARBA" id="ARBA00012840"/>
    </source>
</evidence>
<evidence type="ECO:0000313" key="19">
    <source>
        <dbReference type="EMBL" id="PJA14342.1"/>
    </source>
</evidence>
<dbReference type="PROSITE" id="PS50862">
    <property type="entry name" value="AA_TRNA_LIGASE_II"/>
    <property type="match status" value="1"/>
</dbReference>
<feature type="binding site" evidence="15">
    <location>
        <position position="395"/>
    </location>
    <ligand>
        <name>L-serine</name>
        <dbReference type="ChEBI" id="CHEBI:33384"/>
    </ligand>
</feature>
<protein>
    <recommendedName>
        <fullName evidence="11 14">Serine--tRNA ligase</fullName>
        <ecNumber evidence="4 14">6.1.1.11</ecNumber>
    </recommendedName>
</protein>
<dbReference type="SUPFAM" id="SSF46589">
    <property type="entry name" value="tRNA-binding arm"/>
    <property type="match status" value="1"/>
</dbReference>
<keyword evidence="6 19" id="KW-0436">Ligase</keyword>
<evidence type="ECO:0000256" key="13">
    <source>
        <dbReference type="ARBA" id="ARBA00048823"/>
    </source>
</evidence>
<reference evidence="20" key="1">
    <citation type="submission" date="2017-09" db="EMBL/GenBank/DDBJ databases">
        <title>Depth-based differentiation of microbial function through sediment-hosted aquifers and enrichment of novel symbionts in the deep terrestrial subsurface.</title>
        <authorList>
            <person name="Probst A.J."/>
            <person name="Ladd B."/>
            <person name="Jarett J.K."/>
            <person name="Geller-Mcgrath D.E."/>
            <person name="Sieber C.M.K."/>
            <person name="Emerson J.B."/>
            <person name="Anantharaman K."/>
            <person name="Thomas B.C."/>
            <person name="Malmstrom R."/>
            <person name="Stieglmeier M."/>
            <person name="Klingl A."/>
            <person name="Woyke T."/>
            <person name="Ryan C.M."/>
            <person name="Banfield J.F."/>
        </authorList>
    </citation>
    <scope>NUCLEOTIDE SEQUENCE [LARGE SCALE GENOMIC DNA]</scope>
</reference>
<dbReference type="InterPro" id="IPR002317">
    <property type="entry name" value="Ser-tRNA-ligase_type_1"/>
</dbReference>
<dbReference type="InterPro" id="IPR015866">
    <property type="entry name" value="Ser-tRNA-synth_1_N"/>
</dbReference>
<dbReference type="InterPro" id="IPR010978">
    <property type="entry name" value="tRNA-bd_arm"/>
</dbReference>
<dbReference type="InterPro" id="IPR002314">
    <property type="entry name" value="aa-tRNA-synt_IIb"/>
</dbReference>
<gene>
    <name evidence="19" type="ORF">COX64_02250</name>
</gene>
<dbReference type="GO" id="GO:0006434">
    <property type="term" value="P:seryl-tRNA aminoacylation"/>
    <property type="evidence" value="ECO:0007669"/>
    <property type="project" value="UniProtKB-UniRule"/>
</dbReference>
<dbReference type="GO" id="GO:0004828">
    <property type="term" value="F:serine-tRNA ligase activity"/>
    <property type="evidence" value="ECO:0007669"/>
    <property type="project" value="UniProtKB-UniRule"/>
</dbReference>
<feature type="domain" description="Aminoacyl-transfer RNA synthetases class-II family profile" evidence="18">
    <location>
        <begin position="178"/>
        <end position="422"/>
    </location>
</feature>
<keyword evidence="10" id="KW-0030">Aminoacyl-tRNA synthetase</keyword>
<dbReference type="Pfam" id="PF02403">
    <property type="entry name" value="Seryl_tRNA_N"/>
    <property type="match status" value="1"/>
</dbReference>
<comment type="catalytic activity">
    <reaction evidence="13">
        <text>tRNA(Ser) + L-serine + ATP = L-seryl-tRNA(Ser) + AMP + diphosphate + H(+)</text>
        <dbReference type="Rhea" id="RHEA:12292"/>
        <dbReference type="Rhea" id="RHEA-COMP:9669"/>
        <dbReference type="Rhea" id="RHEA-COMP:9703"/>
        <dbReference type="ChEBI" id="CHEBI:15378"/>
        <dbReference type="ChEBI" id="CHEBI:30616"/>
        <dbReference type="ChEBI" id="CHEBI:33019"/>
        <dbReference type="ChEBI" id="CHEBI:33384"/>
        <dbReference type="ChEBI" id="CHEBI:78442"/>
        <dbReference type="ChEBI" id="CHEBI:78533"/>
        <dbReference type="ChEBI" id="CHEBI:456215"/>
        <dbReference type="EC" id="6.1.1.11"/>
    </reaction>
</comment>
<dbReference type="EMBL" id="PFQB01000054">
    <property type="protein sequence ID" value="PJA14342.1"/>
    <property type="molecule type" value="Genomic_DNA"/>
</dbReference>
<accession>A0A2M7W244</accession>
<comment type="subcellular location">
    <subcellularLocation>
        <location evidence="1">Cytoplasm</location>
    </subcellularLocation>
</comment>
<dbReference type="Pfam" id="PF00587">
    <property type="entry name" value="tRNA-synt_2b"/>
    <property type="match status" value="1"/>
</dbReference>
<dbReference type="Proteomes" id="UP000228952">
    <property type="component" value="Unassembled WGS sequence"/>
</dbReference>
<dbReference type="EC" id="6.1.1.11" evidence="4 14"/>
<evidence type="ECO:0000256" key="14">
    <source>
        <dbReference type="NCBIfam" id="TIGR00414"/>
    </source>
</evidence>
<evidence type="ECO:0000256" key="3">
    <source>
        <dbReference type="ARBA" id="ARBA00010728"/>
    </source>
</evidence>
<comment type="catalytic activity">
    <reaction evidence="12">
        <text>tRNA(Sec) + L-serine + ATP = L-seryl-tRNA(Sec) + AMP + diphosphate + H(+)</text>
        <dbReference type="Rhea" id="RHEA:42580"/>
        <dbReference type="Rhea" id="RHEA-COMP:9742"/>
        <dbReference type="Rhea" id="RHEA-COMP:10128"/>
        <dbReference type="ChEBI" id="CHEBI:15378"/>
        <dbReference type="ChEBI" id="CHEBI:30616"/>
        <dbReference type="ChEBI" id="CHEBI:33019"/>
        <dbReference type="ChEBI" id="CHEBI:33384"/>
        <dbReference type="ChEBI" id="CHEBI:78442"/>
        <dbReference type="ChEBI" id="CHEBI:78533"/>
        <dbReference type="ChEBI" id="CHEBI:456215"/>
        <dbReference type="EC" id="6.1.1.11"/>
    </reaction>
</comment>
<dbReference type="InterPro" id="IPR042103">
    <property type="entry name" value="SerRS_1_N_sf"/>
</dbReference>
<evidence type="ECO:0000256" key="6">
    <source>
        <dbReference type="ARBA" id="ARBA00022598"/>
    </source>
</evidence>
<keyword evidence="5" id="KW-0963">Cytoplasm</keyword>
<evidence type="ECO:0000256" key="11">
    <source>
        <dbReference type="ARBA" id="ARBA00039158"/>
    </source>
</evidence>
<feature type="binding site" evidence="16">
    <location>
        <begin position="273"/>
        <end position="275"/>
    </location>
    <ligand>
        <name>ATP</name>
        <dbReference type="ChEBI" id="CHEBI:30616"/>
    </ligand>
</feature>
<organism evidence="19 20">
    <name type="scientific">Candidatus Dojkabacteria bacterium CG_4_10_14_0_2_um_filter_Dojkabacteria_WS6_41_15</name>
    <dbReference type="NCBI Taxonomy" id="2014249"/>
    <lineage>
        <taxon>Bacteria</taxon>
        <taxon>Candidatus Dojkabacteria</taxon>
    </lineage>
</organism>
<dbReference type="GO" id="GO:0005737">
    <property type="term" value="C:cytoplasm"/>
    <property type="evidence" value="ECO:0007669"/>
    <property type="project" value="UniProtKB-SubCell"/>
</dbReference>
<evidence type="ECO:0000256" key="10">
    <source>
        <dbReference type="ARBA" id="ARBA00023146"/>
    </source>
</evidence>
<evidence type="ECO:0000256" key="1">
    <source>
        <dbReference type="ARBA" id="ARBA00004496"/>
    </source>
</evidence>
<dbReference type="Gene3D" id="3.30.930.10">
    <property type="entry name" value="Bira Bifunctional Protein, Domain 2"/>
    <property type="match status" value="1"/>
</dbReference>
<evidence type="ECO:0000256" key="12">
    <source>
        <dbReference type="ARBA" id="ARBA00047929"/>
    </source>
</evidence>
<evidence type="ECO:0000256" key="15">
    <source>
        <dbReference type="PIRSR" id="PIRSR001529-1"/>
    </source>
</evidence>
<comment type="pathway">
    <text evidence="2">Aminoacyl-tRNA biosynthesis; selenocysteinyl-tRNA(Sec) biosynthesis; L-seryl-tRNA(Sec) from L-serine and tRNA(Sec): step 1/1.</text>
</comment>
<dbReference type="NCBIfam" id="TIGR00414">
    <property type="entry name" value="serS"/>
    <property type="match status" value="1"/>
</dbReference>
<name>A0A2M7W244_9BACT</name>
<keyword evidence="9" id="KW-0648">Protein biosynthesis</keyword>
<keyword evidence="8 16" id="KW-0067">ATP-binding</keyword>
<dbReference type="PIRSF" id="PIRSF001529">
    <property type="entry name" value="Ser-tRNA-synth_IIa"/>
    <property type="match status" value="1"/>
</dbReference>
<evidence type="ECO:0000256" key="8">
    <source>
        <dbReference type="ARBA" id="ARBA00022840"/>
    </source>
</evidence>
<evidence type="ECO:0000256" key="2">
    <source>
        <dbReference type="ARBA" id="ARBA00005045"/>
    </source>
</evidence>
<feature type="binding site" evidence="15">
    <location>
        <position position="296"/>
    </location>
    <ligand>
        <name>L-serine</name>
        <dbReference type="ChEBI" id="CHEBI:33384"/>
    </ligand>
</feature>
<feature type="binding site" evidence="15">
    <location>
        <position position="242"/>
    </location>
    <ligand>
        <name>L-serine</name>
        <dbReference type="ChEBI" id="CHEBI:33384"/>
    </ligand>
</feature>
<keyword evidence="17" id="KW-0175">Coiled coil</keyword>
<dbReference type="InterPro" id="IPR045864">
    <property type="entry name" value="aa-tRNA-synth_II/BPL/LPL"/>
</dbReference>
<evidence type="ECO:0000259" key="18">
    <source>
        <dbReference type="PROSITE" id="PS50862"/>
    </source>
</evidence>
<comment type="caution">
    <text evidence="19">The sequence shown here is derived from an EMBL/GenBank/DDBJ whole genome shotgun (WGS) entry which is preliminary data.</text>
</comment>
<feature type="binding site" evidence="16">
    <location>
        <begin position="362"/>
        <end position="365"/>
    </location>
    <ligand>
        <name>ATP</name>
        <dbReference type="ChEBI" id="CHEBI:30616"/>
    </ligand>
</feature>
<feature type="binding site" evidence="15">
    <location>
        <position position="273"/>
    </location>
    <ligand>
        <name>L-serine</name>
        <dbReference type="ChEBI" id="CHEBI:33384"/>
    </ligand>
</feature>
<evidence type="ECO:0000256" key="7">
    <source>
        <dbReference type="ARBA" id="ARBA00022741"/>
    </source>
</evidence>
<dbReference type="PANTHER" id="PTHR43697">
    <property type="entry name" value="SERYL-TRNA SYNTHETASE"/>
    <property type="match status" value="1"/>
</dbReference>
<dbReference type="SUPFAM" id="SSF55681">
    <property type="entry name" value="Class II aaRS and biotin synthetases"/>
    <property type="match status" value="1"/>
</dbReference>
<evidence type="ECO:0000256" key="16">
    <source>
        <dbReference type="PIRSR" id="PIRSR001529-2"/>
    </source>
</evidence>